<dbReference type="PANTHER" id="PTHR47272">
    <property type="entry name" value="DDE_TNP_1_7 DOMAIN-CONTAINING PROTEIN"/>
    <property type="match status" value="1"/>
</dbReference>
<proteinExistence type="predicted"/>
<evidence type="ECO:0000313" key="4">
    <source>
        <dbReference type="Proteomes" id="UP000007110"/>
    </source>
</evidence>
<keyword evidence="4" id="KW-1185">Reference proteome</keyword>
<dbReference type="InterPro" id="IPR029526">
    <property type="entry name" value="PGBD"/>
</dbReference>
<dbReference type="AlphaFoldDB" id="A0A7M7N5F9"/>
<dbReference type="PANTHER" id="PTHR47272:SF1">
    <property type="entry name" value="PIGGYBAC TRANSPOSABLE ELEMENT-DERIVED PROTEIN 3-LIKE"/>
    <property type="match status" value="1"/>
</dbReference>
<dbReference type="GeneID" id="115919895"/>
<feature type="domain" description="PiggyBac transposable element-derived protein" evidence="2">
    <location>
        <begin position="42"/>
        <end position="146"/>
    </location>
</feature>
<dbReference type="OMA" id="ANIQISC"/>
<keyword evidence="1" id="KW-0472">Membrane</keyword>
<dbReference type="OrthoDB" id="5985989at2759"/>
<dbReference type="EnsemblMetazoa" id="XM_030974499">
    <property type="protein sequence ID" value="XP_030830359"/>
    <property type="gene ID" value="LOC115919895"/>
</dbReference>
<dbReference type="Pfam" id="PF13843">
    <property type="entry name" value="DDE_Tnp_1_7"/>
    <property type="match status" value="1"/>
</dbReference>
<evidence type="ECO:0000256" key="1">
    <source>
        <dbReference type="SAM" id="Phobius"/>
    </source>
</evidence>
<dbReference type="Proteomes" id="UP000007110">
    <property type="component" value="Unassembled WGS sequence"/>
</dbReference>
<accession>A0A7M7N5F9</accession>
<feature type="transmembrane region" description="Helical" evidence="1">
    <location>
        <begin position="129"/>
        <end position="149"/>
    </location>
</feature>
<reference evidence="4" key="1">
    <citation type="submission" date="2015-02" db="EMBL/GenBank/DDBJ databases">
        <title>Genome sequencing for Strongylocentrotus purpuratus.</title>
        <authorList>
            <person name="Murali S."/>
            <person name="Liu Y."/>
            <person name="Vee V."/>
            <person name="English A."/>
            <person name="Wang M."/>
            <person name="Skinner E."/>
            <person name="Han Y."/>
            <person name="Muzny D.M."/>
            <person name="Worley K.C."/>
            <person name="Gibbs R.A."/>
        </authorList>
    </citation>
    <scope>NUCLEOTIDE SEQUENCE</scope>
</reference>
<name>A0A7M7N5F9_STRPU</name>
<keyword evidence="1" id="KW-1133">Transmembrane helix</keyword>
<dbReference type="RefSeq" id="XP_030830359.1">
    <property type="nucleotide sequence ID" value="XM_030974499.1"/>
</dbReference>
<protein>
    <recommendedName>
        <fullName evidence="2">PiggyBac transposable element-derived protein domain-containing protein</fullName>
    </recommendedName>
</protein>
<organism evidence="3 4">
    <name type="scientific">Strongylocentrotus purpuratus</name>
    <name type="common">Purple sea urchin</name>
    <dbReference type="NCBI Taxonomy" id="7668"/>
    <lineage>
        <taxon>Eukaryota</taxon>
        <taxon>Metazoa</taxon>
        <taxon>Echinodermata</taxon>
        <taxon>Eleutherozoa</taxon>
        <taxon>Echinozoa</taxon>
        <taxon>Echinoidea</taxon>
        <taxon>Euechinoidea</taxon>
        <taxon>Echinacea</taxon>
        <taxon>Camarodonta</taxon>
        <taxon>Echinidea</taxon>
        <taxon>Strongylocentrotidae</taxon>
        <taxon>Strongylocentrotus</taxon>
    </lineage>
</organism>
<evidence type="ECO:0000259" key="2">
    <source>
        <dbReference type="Pfam" id="PF13843"/>
    </source>
</evidence>
<dbReference type="KEGG" id="spu:115919895"/>
<keyword evidence="1" id="KW-0812">Transmembrane</keyword>
<sequence>MPSTRGYWETETRYLPVADVMSRNRLKDCRLMDDKELKKCGRGATDHWVEDSVGVVAIKWYDNKPVTLLSTFVGVDPTDSVRRWDKAKKEHVQVSRPSIVKEYNKFMGGVDLHDSLTALYKYPVRSKRWYIYIWYHTLTMVVVNAWLLYRRHCGQLGCSHLPLRKFQASAASCLTSAGKRARGRPSNTATLPSPAPVKWKKSPANDIGKDGVDHLPLWVVKRQRCKHCQGGFLSFVQCTKCDVHLCLNKDRNCFAPYHTPNNFPKLII</sequence>
<evidence type="ECO:0000313" key="3">
    <source>
        <dbReference type="EnsemblMetazoa" id="XP_030830359"/>
    </source>
</evidence>
<dbReference type="InParanoid" id="A0A7M7N5F9"/>
<reference evidence="3" key="2">
    <citation type="submission" date="2021-01" db="UniProtKB">
        <authorList>
            <consortium name="EnsemblMetazoa"/>
        </authorList>
    </citation>
    <scope>IDENTIFICATION</scope>
</reference>